<dbReference type="EMBL" id="MHIB01000042">
    <property type="protein sequence ID" value="OGY43108.1"/>
    <property type="molecule type" value="Genomic_DNA"/>
</dbReference>
<dbReference type="STRING" id="1797532.A2729_05860"/>
<dbReference type="InterPro" id="IPR043148">
    <property type="entry name" value="TagF_C"/>
</dbReference>
<name>A0A1G1XSV3_9BACT</name>
<evidence type="ECO:0000313" key="1">
    <source>
        <dbReference type="EMBL" id="OGY43108.1"/>
    </source>
</evidence>
<proteinExistence type="predicted"/>
<protein>
    <recommendedName>
        <fullName evidence="3">Capsule polysaccharide biosynthesis protein</fullName>
    </recommendedName>
</protein>
<dbReference type="Gene3D" id="3.40.50.12580">
    <property type="match status" value="1"/>
</dbReference>
<evidence type="ECO:0000313" key="2">
    <source>
        <dbReference type="Proteomes" id="UP000178930"/>
    </source>
</evidence>
<dbReference type="GO" id="GO:0000271">
    <property type="term" value="P:polysaccharide biosynthetic process"/>
    <property type="evidence" value="ECO:0007669"/>
    <property type="project" value="InterPro"/>
</dbReference>
<evidence type="ECO:0008006" key="3">
    <source>
        <dbReference type="Google" id="ProtNLM"/>
    </source>
</evidence>
<gene>
    <name evidence="1" type="ORF">A2729_05860</name>
</gene>
<dbReference type="SUPFAM" id="SSF53756">
    <property type="entry name" value="UDP-Glycosyltransferase/glycogen phosphorylase"/>
    <property type="match status" value="1"/>
</dbReference>
<sequence>MNESNLKNKRILIFQQRNWGINIGQYLAEKLQIEGCHLAALTFKRSTHDYILNQTEVKYDLILSNDDIVDKPKEFLGNDDYSLEDICQALSINSVWPLVMSLRNHVRSYGDKYYYSFRQNVSDEVIIEYVKAVYKCIRKVFSEFKPDLIIAPNFVSFMHLMFNLYAQSQGIKMLAVTDCKVEDRRIFTYSYRDDQGPFIERVDQLNSGQIKSDNIESAKKFISEFRQNFKKPQSIRELEAKKTLVKKIRHLLSPYYQILRWYLKRPVNLVETLKITADYRSPRIILRDHYSHDRYKKFAESYNYYPFEKIQKFVYFPLQFQPEASIDVVAPYFSNQIETARLLAMSLPDDYTLVVKEHPTMVGLRPPSYLEKIARTVNVKLIDYRIPSQEVLTKADLIISPNSTTLFEAAFLKKPAIQLGDLGTTLLLPNVFKHTDLTTITGKIKELLILDLNNQGYERKLENYVSAAYDVGFEVDYLGLWQRGAGDKEKLWQIYRQEIKRVFEK</sequence>
<dbReference type="GO" id="GO:0015774">
    <property type="term" value="P:polysaccharide transport"/>
    <property type="evidence" value="ECO:0007669"/>
    <property type="project" value="InterPro"/>
</dbReference>
<dbReference type="Pfam" id="PF05159">
    <property type="entry name" value="Capsule_synth"/>
    <property type="match status" value="1"/>
</dbReference>
<accession>A0A1G1XSV3</accession>
<organism evidence="1 2">
    <name type="scientific">Candidatus Buchananbacteria bacterium RIFCSPHIGHO2_01_FULL_39_14</name>
    <dbReference type="NCBI Taxonomy" id="1797532"/>
    <lineage>
        <taxon>Bacteria</taxon>
        <taxon>Candidatus Buchananiibacteriota</taxon>
    </lineage>
</organism>
<comment type="caution">
    <text evidence="1">The sequence shown here is derived from an EMBL/GenBank/DDBJ whole genome shotgun (WGS) entry which is preliminary data.</text>
</comment>
<reference evidence="1 2" key="1">
    <citation type="journal article" date="2016" name="Nat. Commun.">
        <title>Thousands of microbial genomes shed light on interconnected biogeochemical processes in an aquifer system.</title>
        <authorList>
            <person name="Anantharaman K."/>
            <person name="Brown C.T."/>
            <person name="Hug L.A."/>
            <person name="Sharon I."/>
            <person name="Castelle C.J."/>
            <person name="Probst A.J."/>
            <person name="Thomas B.C."/>
            <person name="Singh A."/>
            <person name="Wilkins M.J."/>
            <person name="Karaoz U."/>
            <person name="Brodie E.L."/>
            <person name="Williams K.H."/>
            <person name="Hubbard S.S."/>
            <person name="Banfield J.F."/>
        </authorList>
    </citation>
    <scope>NUCLEOTIDE SEQUENCE [LARGE SCALE GENOMIC DNA]</scope>
</reference>
<dbReference type="InterPro" id="IPR007833">
    <property type="entry name" value="Capsule_polysaccharide_synth"/>
</dbReference>
<dbReference type="AlphaFoldDB" id="A0A1G1XSV3"/>
<dbReference type="Proteomes" id="UP000178930">
    <property type="component" value="Unassembled WGS sequence"/>
</dbReference>